<keyword evidence="4" id="KW-0689">Ribosomal protein</keyword>
<evidence type="ECO:0000256" key="1">
    <source>
        <dbReference type="ARBA" id="ARBA00022679"/>
    </source>
</evidence>
<accession>A0A1I1D878</accession>
<sequence>MQEVQLRRATVADSERLAEVYRSAYRENRRLGFPAKAGSVTSDTVSNWIRNDRLYVASVRTEIVGGVRLEETDPDRVKLSRLGVHADWKGRGVGSRLLDHVETLARDQGFATVWLTTPGEHPYLPELYRRRGYEKTGEYPLDYRDYDEIVMEKHVGSEERRT</sequence>
<name>A0A1I1D878_NATHA</name>
<dbReference type="InterPro" id="IPR016181">
    <property type="entry name" value="Acyl_CoA_acyltransferase"/>
</dbReference>
<dbReference type="Pfam" id="PF00583">
    <property type="entry name" value="Acetyltransf_1"/>
    <property type="match status" value="1"/>
</dbReference>
<keyword evidence="4" id="KW-0687">Ribonucleoprotein</keyword>
<dbReference type="Gene3D" id="3.40.630.30">
    <property type="match status" value="1"/>
</dbReference>
<dbReference type="InterPro" id="IPR050832">
    <property type="entry name" value="Bact_Acetyltransf"/>
</dbReference>
<evidence type="ECO:0000313" key="5">
    <source>
        <dbReference type="Proteomes" id="UP000199161"/>
    </source>
</evidence>
<dbReference type="AlphaFoldDB" id="A0A1I1D878"/>
<evidence type="ECO:0000256" key="2">
    <source>
        <dbReference type="ARBA" id="ARBA00023315"/>
    </source>
</evidence>
<keyword evidence="2" id="KW-0012">Acyltransferase</keyword>
<dbReference type="SUPFAM" id="SSF55729">
    <property type="entry name" value="Acyl-CoA N-acyltransferases (Nat)"/>
    <property type="match status" value="1"/>
</dbReference>
<dbReference type="RefSeq" id="WP_245757950.1">
    <property type="nucleotide sequence ID" value="NZ_FOKW01000001.1"/>
</dbReference>
<dbReference type="EMBL" id="FOKW01000001">
    <property type="protein sequence ID" value="SFB71007.1"/>
    <property type="molecule type" value="Genomic_DNA"/>
</dbReference>
<evidence type="ECO:0000259" key="3">
    <source>
        <dbReference type="PROSITE" id="PS51186"/>
    </source>
</evidence>
<dbReference type="GO" id="GO:0005840">
    <property type="term" value="C:ribosome"/>
    <property type="evidence" value="ECO:0007669"/>
    <property type="project" value="UniProtKB-KW"/>
</dbReference>
<organism evidence="4 5">
    <name type="scientific">Natronobacterium haloterrestre</name>
    <name type="common">Halobiforma haloterrestris</name>
    <dbReference type="NCBI Taxonomy" id="148448"/>
    <lineage>
        <taxon>Archaea</taxon>
        <taxon>Methanobacteriati</taxon>
        <taxon>Methanobacteriota</taxon>
        <taxon>Stenosarchaea group</taxon>
        <taxon>Halobacteria</taxon>
        <taxon>Halobacteriales</taxon>
        <taxon>Natrialbaceae</taxon>
        <taxon>Natronobacterium</taxon>
    </lineage>
</organism>
<keyword evidence="5" id="KW-1185">Reference proteome</keyword>
<dbReference type="PANTHER" id="PTHR43877">
    <property type="entry name" value="AMINOALKYLPHOSPHONATE N-ACETYLTRANSFERASE-RELATED-RELATED"/>
    <property type="match status" value="1"/>
</dbReference>
<dbReference type="InterPro" id="IPR000182">
    <property type="entry name" value="GNAT_dom"/>
</dbReference>
<feature type="domain" description="N-acetyltransferase" evidence="3">
    <location>
        <begin position="4"/>
        <end position="156"/>
    </location>
</feature>
<proteinExistence type="predicted"/>
<dbReference type="CDD" id="cd04301">
    <property type="entry name" value="NAT_SF"/>
    <property type="match status" value="1"/>
</dbReference>
<evidence type="ECO:0000313" key="4">
    <source>
        <dbReference type="EMBL" id="SFB71007.1"/>
    </source>
</evidence>
<protein>
    <submittedName>
        <fullName evidence="4">Ribosomal protein S18 acetylase RimI</fullName>
    </submittedName>
</protein>
<gene>
    <name evidence="4" type="ORF">SAMN05444422_101379</name>
</gene>
<dbReference type="GO" id="GO:0016747">
    <property type="term" value="F:acyltransferase activity, transferring groups other than amino-acyl groups"/>
    <property type="evidence" value="ECO:0007669"/>
    <property type="project" value="InterPro"/>
</dbReference>
<dbReference type="PROSITE" id="PS51186">
    <property type="entry name" value="GNAT"/>
    <property type="match status" value="1"/>
</dbReference>
<keyword evidence="1" id="KW-0808">Transferase</keyword>
<dbReference type="Proteomes" id="UP000199161">
    <property type="component" value="Unassembled WGS sequence"/>
</dbReference>
<reference evidence="5" key="1">
    <citation type="submission" date="2016-10" db="EMBL/GenBank/DDBJ databases">
        <authorList>
            <person name="Varghese N."/>
            <person name="Submissions S."/>
        </authorList>
    </citation>
    <scope>NUCLEOTIDE SEQUENCE [LARGE SCALE GENOMIC DNA]</scope>
    <source>
        <strain evidence="5">DSM 13078</strain>
    </source>
</reference>